<evidence type="ECO:0000259" key="1">
    <source>
        <dbReference type="Pfam" id="PF12697"/>
    </source>
</evidence>
<dbReference type="InterPro" id="IPR029058">
    <property type="entry name" value="AB_hydrolase_fold"/>
</dbReference>
<name>A0A501XHW4_9SPHN</name>
<dbReference type="InterPro" id="IPR050228">
    <property type="entry name" value="Carboxylesterase_BioH"/>
</dbReference>
<dbReference type="OrthoDB" id="9791366at2"/>
<comment type="caution">
    <text evidence="2">The sequence shown here is derived from an EMBL/GenBank/DDBJ whole genome shotgun (WGS) entry which is preliminary data.</text>
</comment>
<gene>
    <name evidence="2" type="ORF">FJQ54_12020</name>
</gene>
<dbReference type="InterPro" id="IPR000073">
    <property type="entry name" value="AB_hydrolase_1"/>
</dbReference>
<dbReference type="SUPFAM" id="SSF53474">
    <property type="entry name" value="alpha/beta-Hydrolases"/>
    <property type="match status" value="1"/>
</dbReference>
<organism evidence="2 3">
    <name type="scientific">Sandaracinobacter neustonicus</name>
    <dbReference type="NCBI Taxonomy" id="1715348"/>
    <lineage>
        <taxon>Bacteria</taxon>
        <taxon>Pseudomonadati</taxon>
        <taxon>Pseudomonadota</taxon>
        <taxon>Alphaproteobacteria</taxon>
        <taxon>Sphingomonadales</taxon>
        <taxon>Sphingosinicellaceae</taxon>
        <taxon>Sandaracinobacter</taxon>
    </lineage>
</organism>
<evidence type="ECO:0000313" key="3">
    <source>
        <dbReference type="Proteomes" id="UP000319897"/>
    </source>
</evidence>
<dbReference type="Pfam" id="PF12697">
    <property type="entry name" value="Abhydrolase_6"/>
    <property type="match status" value="1"/>
</dbReference>
<sequence length="287" mass="31474">MEPAFTDQYLWTSDNVRLHYRDYAGGAGGRPALLCLPGLTRNARDFEAFAGRYAPRFRVITPSFRGRGDSGYARDPLTYVPLTYLQDMGRLLDAAMVDKVVIVGTSLGGLIGLLLDVTQRQRIAGLALNDVGPDMNPEGLARIRIGLGKGGNWPSWLTAARDIARRQADLYPHWGLDQWLAHAKRLCRVSRAGPIMWDYDPEIAAPLNLPHGDQQLDLWLALDSYRDRPLLSVRGALSDILAADTQAKMAARMPMLSAVTVPGVGHAPTLEEPEAVAALDDFLGRFG</sequence>
<evidence type="ECO:0000313" key="2">
    <source>
        <dbReference type="EMBL" id="TPE60130.1"/>
    </source>
</evidence>
<dbReference type="Proteomes" id="UP000319897">
    <property type="component" value="Unassembled WGS sequence"/>
</dbReference>
<dbReference type="PANTHER" id="PTHR43194:SF2">
    <property type="entry name" value="PEROXISOMAL MEMBRANE PROTEIN LPX1"/>
    <property type="match status" value="1"/>
</dbReference>
<dbReference type="GO" id="GO:0016787">
    <property type="term" value="F:hydrolase activity"/>
    <property type="evidence" value="ECO:0007669"/>
    <property type="project" value="UniProtKB-KW"/>
</dbReference>
<dbReference type="AlphaFoldDB" id="A0A501XHW4"/>
<dbReference type="PANTHER" id="PTHR43194">
    <property type="entry name" value="HYDROLASE ALPHA/BETA FOLD FAMILY"/>
    <property type="match status" value="1"/>
</dbReference>
<keyword evidence="2" id="KW-0378">Hydrolase</keyword>
<protein>
    <submittedName>
        <fullName evidence="2">Alpha/beta hydrolase</fullName>
    </submittedName>
</protein>
<proteinExistence type="predicted"/>
<accession>A0A501XHW4</accession>
<reference evidence="2 3" key="1">
    <citation type="submission" date="2019-06" db="EMBL/GenBank/DDBJ databases">
        <authorList>
            <person name="Lee I."/>
            <person name="Jang G.I."/>
            <person name="Hwang C.Y."/>
        </authorList>
    </citation>
    <scope>NUCLEOTIDE SEQUENCE [LARGE SCALE GENOMIC DNA]</scope>
    <source>
        <strain evidence="2 3">PAMC 28131</strain>
    </source>
</reference>
<dbReference type="EMBL" id="VFSU01000028">
    <property type="protein sequence ID" value="TPE60130.1"/>
    <property type="molecule type" value="Genomic_DNA"/>
</dbReference>
<feature type="domain" description="AB hydrolase-1" evidence="1">
    <location>
        <begin position="33"/>
        <end position="278"/>
    </location>
</feature>
<dbReference type="Gene3D" id="3.40.50.1820">
    <property type="entry name" value="alpha/beta hydrolase"/>
    <property type="match status" value="1"/>
</dbReference>
<dbReference type="RefSeq" id="WP_140928656.1">
    <property type="nucleotide sequence ID" value="NZ_VFSU01000028.1"/>
</dbReference>
<keyword evidence="3" id="KW-1185">Reference proteome</keyword>